<evidence type="ECO:0000313" key="1">
    <source>
        <dbReference type="EMBL" id="CUX61744.1"/>
    </source>
</evidence>
<proteinExistence type="predicted"/>
<sequence length="82" mass="9252">MFGKRRGRLKTSKSDGYRSVTFASSQIKALRDKPSSPKWIATFPYSRASTDPNLIEPITTHFAEHGALAIPIRPYKKIIRSC</sequence>
<accession>A0A1S7S2S6</accession>
<gene>
    <name evidence="1" type="ORF">AGR3A_Lc180155</name>
</gene>
<name>A0A1S7S2S6_9HYPH</name>
<dbReference type="AlphaFoldDB" id="A0A1S7S2S6"/>
<organism evidence="1 2">
    <name type="scientific">Agrobacterium tomkonis CFBP 6623</name>
    <dbReference type="NCBI Taxonomy" id="1183432"/>
    <lineage>
        <taxon>Bacteria</taxon>
        <taxon>Pseudomonadati</taxon>
        <taxon>Pseudomonadota</taxon>
        <taxon>Alphaproteobacteria</taxon>
        <taxon>Hyphomicrobiales</taxon>
        <taxon>Rhizobiaceae</taxon>
        <taxon>Rhizobium/Agrobacterium group</taxon>
        <taxon>Agrobacterium</taxon>
        <taxon>Agrobacterium tumefaciens complex</taxon>
    </lineage>
</organism>
<dbReference type="EMBL" id="FBWK01000054">
    <property type="protein sequence ID" value="CUX61744.1"/>
    <property type="molecule type" value="Genomic_DNA"/>
</dbReference>
<evidence type="ECO:0000313" key="2">
    <source>
        <dbReference type="Proteomes" id="UP000191988"/>
    </source>
</evidence>
<protein>
    <submittedName>
        <fullName evidence="1">Uncharacterized protein</fullName>
    </submittedName>
</protein>
<dbReference type="Proteomes" id="UP000191988">
    <property type="component" value="Unassembled WGS sequence"/>
</dbReference>
<keyword evidence="2" id="KW-1185">Reference proteome</keyword>
<reference evidence="2" key="1">
    <citation type="submission" date="2016-01" db="EMBL/GenBank/DDBJ databases">
        <authorList>
            <person name="Regsiter A."/>
            <person name="william w."/>
        </authorList>
    </citation>
    <scope>NUCLEOTIDE SEQUENCE [LARGE SCALE GENOMIC DNA]</scope>
    <source>
        <strain evidence="2">CFBP 6623</strain>
    </source>
</reference>